<dbReference type="Gramene" id="mRNA:HanXRQr2_Chr01g0008631">
    <property type="protein sequence ID" value="CDS:HanXRQr2_Chr01g0008631.1"/>
    <property type="gene ID" value="HanXRQr2_Chr01g0008631"/>
</dbReference>
<feature type="compositionally biased region" description="Basic and acidic residues" evidence="1">
    <location>
        <begin position="243"/>
        <end position="252"/>
    </location>
</feature>
<sequence>MKKFVHPYWRLLMHMFMMCMTENRGGTDQLSITQSATFVCLIKNQAYNYSKYVSEGMKRNVIGVRKDKFIMYPRFLQMIFNARSSNLKRTGNTLDHKPMCPSCFGSQTPKKGKTSMFEGTIVLEKFGQFAKTKEVMVEPANVQPQAAPVNVPVNVVIAKEQVVQVATNKEPEKEILTINSDDEGIVISYDEDDDELPPEAEVSSVVSTIQPVITAESLALLLKSVTEKMGNPLSDSLVQSEKPTAENPKDPDSQQVKRGRRDPRHGVFIEQGKDQHVIDHEDEDCLYKFDFESAKETTETPFKFETIATSTTTETNFDFDDDETRMDVDTDSIEITVIGLFLLT</sequence>
<reference evidence="2" key="2">
    <citation type="submission" date="2020-06" db="EMBL/GenBank/DDBJ databases">
        <title>Helianthus annuus Genome sequencing and assembly Release 2.</title>
        <authorList>
            <person name="Gouzy J."/>
            <person name="Langlade N."/>
            <person name="Munos S."/>
        </authorList>
    </citation>
    <scope>NUCLEOTIDE SEQUENCE</scope>
    <source>
        <tissue evidence="2">Leaves</tissue>
    </source>
</reference>
<dbReference type="Proteomes" id="UP000215914">
    <property type="component" value="Unassembled WGS sequence"/>
</dbReference>
<dbReference type="AlphaFoldDB" id="A0A9K3JTZ9"/>
<dbReference type="EMBL" id="MNCJ02000316">
    <property type="protein sequence ID" value="KAF5820998.1"/>
    <property type="molecule type" value="Genomic_DNA"/>
</dbReference>
<feature type="compositionally biased region" description="Polar residues" evidence="1">
    <location>
        <begin position="233"/>
        <end position="242"/>
    </location>
</feature>
<reference evidence="2" key="1">
    <citation type="journal article" date="2017" name="Nature">
        <title>The sunflower genome provides insights into oil metabolism, flowering and Asterid evolution.</title>
        <authorList>
            <person name="Badouin H."/>
            <person name="Gouzy J."/>
            <person name="Grassa C.J."/>
            <person name="Murat F."/>
            <person name="Staton S.E."/>
            <person name="Cottret L."/>
            <person name="Lelandais-Briere C."/>
            <person name="Owens G.L."/>
            <person name="Carrere S."/>
            <person name="Mayjonade B."/>
            <person name="Legrand L."/>
            <person name="Gill N."/>
            <person name="Kane N.C."/>
            <person name="Bowers J.E."/>
            <person name="Hubner S."/>
            <person name="Bellec A."/>
            <person name="Berard A."/>
            <person name="Berges H."/>
            <person name="Blanchet N."/>
            <person name="Boniface M.C."/>
            <person name="Brunel D."/>
            <person name="Catrice O."/>
            <person name="Chaidir N."/>
            <person name="Claudel C."/>
            <person name="Donnadieu C."/>
            <person name="Faraut T."/>
            <person name="Fievet G."/>
            <person name="Helmstetter N."/>
            <person name="King M."/>
            <person name="Knapp S.J."/>
            <person name="Lai Z."/>
            <person name="Le Paslier M.C."/>
            <person name="Lippi Y."/>
            <person name="Lorenzon L."/>
            <person name="Mandel J.R."/>
            <person name="Marage G."/>
            <person name="Marchand G."/>
            <person name="Marquand E."/>
            <person name="Bret-Mestries E."/>
            <person name="Morien E."/>
            <person name="Nambeesan S."/>
            <person name="Nguyen T."/>
            <person name="Pegot-Espagnet P."/>
            <person name="Pouilly N."/>
            <person name="Raftis F."/>
            <person name="Sallet E."/>
            <person name="Schiex T."/>
            <person name="Thomas J."/>
            <person name="Vandecasteele C."/>
            <person name="Vares D."/>
            <person name="Vear F."/>
            <person name="Vautrin S."/>
            <person name="Crespi M."/>
            <person name="Mangin B."/>
            <person name="Burke J.M."/>
            <person name="Salse J."/>
            <person name="Munos S."/>
            <person name="Vincourt P."/>
            <person name="Rieseberg L.H."/>
            <person name="Langlade N.B."/>
        </authorList>
    </citation>
    <scope>NUCLEOTIDE SEQUENCE</scope>
    <source>
        <tissue evidence="2">Leaves</tissue>
    </source>
</reference>
<evidence type="ECO:0000256" key="1">
    <source>
        <dbReference type="SAM" id="MobiDB-lite"/>
    </source>
</evidence>
<organism evidence="2 3">
    <name type="scientific">Helianthus annuus</name>
    <name type="common">Common sunflower</name>
    <dbReference type="NCBI Taxonomy" id="4232"/>
    <lineage>
        <taxon>Eukaryota</taxon>
        <taxon>Viridiplantae</taxon>
        <taxon>Streptophyta</taxon>
        <taxon>Embryophyta</taxon>
        <taxon>Tracheophyta</taxon>
        <taxon>Spermatophyta</taxon>
        <taxon>Magnoliopsida</taxon>
        <taxon>eudicotyledons</taxon>
        <taxon>Gunneridae</taxon>
        <taxon>Pentapetalae</taxon>
        <taxon>asterids</taxon>
        <taxon>campanulids</taxon>
        <taxon>Asterales</taxon>
        <taxon>Asteraceae</taxon>
        <taxon>Asteroideae</taxon>
        <taxon>Heliantheae alliance</taxon>
        <taxon>Heliantheae</taxon>
        <taxon>Helianthus</taxon>
    </lineage>
</organism>
<evidence type="ECO:0000313" key="3">
    <source>
        <dbReference type="Proteomes" id="UP000215914"/>
    </source>
</evidence>
<keyword evidence="3" id="KW-1185">Reference proteome</keyword>
<comment type="caution">
    <text evidence="2">The sequence shown here is derived from an EMBL/GenBank/DDBJ whole genome shotgun (WGS) entry which is preliminary data.</text>
</comment>
<proteinExistence type="predicted"/>
<gene>
    <name evidence="2" type="ORF">HanXRQr2_Chr01g0008631</name>
</gene>
<evidence type="ECO:0000313" key="2">
    <source>
        <dbReference type="EMBL" id="KAF5820998.1"/>
    </source>
</evidence>
<accession>A0A9K3JTZ9</accession>
<protein>
    <submittedName>
        <fullName evidence="2">Uncharacterized protein</fullName>
    </submittedName>
</protein>
<feature type="region of interest" description="Disordered" evidence="1">
    <location>
        <begin position="232"/>
        <end position="264"/>
    </location>
</feature>
<name>A0A9K3JTZ9_HELAN</name>